<dbReference type="PANTHER" id="PTHR10948:SF23">
    <property type="entry name" value="TRANSPOSASE INSI FOR INSERTION SEQUENCE ELEMENT IS30A-RELATED"/>
    <property type="match status" value="1"/>
</dbReference>
<dbReference type="InterPro" id="IPR036397">
    <property type="entry name" value="RNaseH_sf"/>
</dbReference>
<dbReference type="GO" id="GO:0032196">
    <property type="term" value="P:transposition"/>
    <property type="evidence" value="ECO:0007669"/>
    <property type="project" value="TreeGrafter"/>
</dbReference>
<feature type="domain" description="Integrase catalytic" evidence="2">
    <location>
        <begin position="175"/>
        <end position="337"/>
    </location>
</feature>
<dbReference type="GO" id="GO:0005829">
    <property type="term" value="C:cytosol"/>
    <property type="evidence" value="ECO:0007669"/>
    <property type="project" value="TreeGrafter"/>
</dbReference>
<evidence type="ECO:0000256" key="1">
    <source>
        <dbReference type="ARBA" id="ARBA00023172"/>
    </source>
</evidence>
<protein>
    <submittedName>
        <fullName evidence="3">IS30 family transposase</fullName>
    </submittedName>
</protein>
<sequence length="341" mass="39705">MFNNQEKHKGVLVMSYHHLTLDERESILVLRSHHLTIRNIALRLKRSPSTISRELRRLSGEYKACIAQGNYQTARTHLHKPSILSKAPAFRTKIANLILDHHWSPEQIVARLKSEHITNISFNTIYHDIEKYNLDLPFTSRGDTGIRRYLRRKGHRQYPKGSRKHATPNVPYIPTSERPAFINNRSRIGDWELDTVLGKVNEEVLVTLVERKTRYSLIGKAPHKNAVSINNTVLSLLRSVPKAFVHSITPDHGVEFLHLEEVAAELAITVYWPKPYSPQERGTNENTNGLIRDYFPRNQLIRMRSNEEVHQCQLDLNRRPRRILGYRSPYEVFFDKVLHLV</sequence>
<dbReference type="Pfam" id="PF13936">
    <property type="entry name" value="HTH_38"/>
    <property type="match status" value="1"/>
</dbReference>
<dbReference type="GO" id="GO:0006310">
    <property type="term" value="P:DNA recombination"/>
    <property type="evidence" value="ECO:0007669"/>
    <property type="project" value="UniProtKB-KW"/>
</dbReference>
<dbReference type="GO" id="GO:0004803">
    <property type="term" value="F:transposase activity"/>
    <property type="evidence" value="ECO:0007669"/>
    <property type="project" value="TreeGrafter"/>
</dbReference>
<dbReference type="PROSITE" id="PS50994">
    <property type="entry name" value="INTEGRASE"/>
    <property type="match status" value="1"/>
</dbReference>
<dbReference type="AlphaFoldDB" id="A0A7X2XUN0"/>
<name>A0A7X2XUN0_9LACO</name>
<dbReference type="Proteomes" id="UP000466388">
    <property type="component" value="Unassembled WGS sequence"/>
</dbReference>
<dbReference type="GO" id="GO:0015074">
    <property type="term" value="P:DNA integration"/>
    <property type="evidence" value="ECO:0007669"/>
    <property type="project" value="InterPro"/>
</dbReference>
<dbReference type="NCBIfam" id="NF033563">
    <property type="entry name" value="transpos_IS30"/>
    <property type="match status" value="1"/>
</dbReference>
<evidence type="ECO:0000313" key="3">
    <source>
        <dbReference type="EMBL" id="MTV81924.1"/>
    </source>
</evidence>
<dbReference type="InterPro" id="IPR012337">
    <property type="entry name" value="RNaseH-like_sf"/>
</dbReference>
<evidence type="ECO:0000313" key="4">
    <source>
        <dbReference type="Proteomes" id="UP000466388"/>
    </source>
</evidence>
<dbReference type="InterPro" id="IPR053392">
    <property type="entry name" value="Transposase_IS30-like"/>
</dbReference>
<dbReference type="Gene3D" id="1.10.10.60">
    <property type="entry name" value="Homeodomain-like"/>
    <property type="match status" value="1"/>
</dbReference>
<keyword evidence="1" id="KW-0233">DNA recombination</keyword>
<dbReference type="InterPro" id="IPR025246">
    <property type="entry name" value="IS30-like_HTH"/>
</dbReference>
<dbReference type="SUPFAM" id="SSF53098">
    <property type="entry name" value="Ribonuclease H-like"/>
    <property type="match status" value="1"/>
</dbReference>
<dbReference type="GO" id="GO:0003676">
    <property type="term" value="F:nucleic acid binding"/>
    <property type="evidence" value="ECO:0007669"/>
    <property type="project" value="InterPro"/>
</dbReference>
<dbReference type="PANTHER" id="PTHR10948">
    <property type="entry name" value="TRANSPOSASE"/>
    <property type="match status" value="1"/>
</dbReference>
<dbReference type="InterPro" id="IPR009057">
    <property type="entry name" value="Homeodomain-like_sf"/>
</dbReference>
<dbReference type="EMBL" id="WNJO01000004">
    <property type="protein sequence ID" value="MTV81924.1"/>
    <property type="molecule type" value="Genomic_DNA"/>
</dbReference>
<comment type="caution">
    <text evidence="3">The sequence shown here is derived from an EMBL/GenBank/DDBJ whole genome shotgun (WGS) entry which is preliminary data.</text>
</comment>
<dbReference type="SUPFAM" id="SSF46689">
    <property type="entry name" value="Homeodomain-like"/>
    <property type="match status" value="1"/>
</dbReference>
<gene>
    <name evidence="3" type="ORF">GM612_04570</name>
</gene>
<evidence type="ECO:0000259" key="2">
    <source>
        <dbReference type="PROSITE" id="PS50994"/>
    </source>
</evidence>
<accession>A0A7X2XUN0</accession>
<dbReference type="Gene3D" id="3.30.420.10">
    <property type="entry name" value="Ribonuclease H-like superfamily/Ribonuclease H"/>
    <property type="match status" value="1"/>
</dbReference>
<dbReference type="InterPro" id="IPR051917">
    <property type="entry name" value="Transposase-Integrase"/>
</dbReference>
<organism evidence="3 4">
    <name type="scientific">Secundilactobacillus folii</name>
    <dbReference type="NCBI Taxonomy" id="2678357"/>
    <lineage>
        <taxon>Bacteria</taxon>
        <taxon>Bacillati</taxon>
        <taxon>Bacillota</taxon>
        <taxon>Bacilli</taxon>
        <taxon>Lactobacillales</taxon>
        <taxon>Lactobacillaceae</taxon>
        <taxon>Secundilactobacillus</taxon>
    </lineage>
</organism>
<proteinExistence type="predicted"/>
<keyword evidence="4" id="KW-1185">Reference proteome</keyword>
<reference evidence="3 4" key="1">
    <citation type="submission" date="2019-11" db="EMBL/GenBank/DDBJ databases">
        <title>Lactobacillus sp. nov. CRM56-3, isolated from fermented tea leaves.</title>
        <authorList>
            <person name="Phuengjayaem S."/>
            <person name="Tanasupawat S."/>
        </authorList>
    </citation>
    <scope>NUCLEOTIDE SEQUENCE [LARGE SCALE GENOMIC DNA]</scope>
    <source>
        <strain evidence="3 4">CRM56-3</strain>
    </source>
</reference>
<dbReference type="InterPro" id="IPR001584">
    <property type="entry name" value="Integrase_cat-core"/>
</dbReference>